<dbReference type="Pfam" id="PF12571">
    <property type="entry name" value="Phage_tail_fib"/>
    <property type="match status" value="1"/>
</dbReference>
<accession>A0A1S1MVZ7</accession>
<dbReference type="OrthoDB" id="8596123at2"/>
<keyword evidence="3" id="KW-1185">Reference proteome</keyword>
<evidence type="ECO:0000313" key="2">
    <source>
        <dbReference type="EMBL" id="OHU91277.1"/>
    </source>
</evidence>
<proteinExistence type="predicted"/>
<organism evidence="2 3">
    <name type="scientific">Pseudoalteromonas amylolytica</name>
    <dbReference type="NCBI Taxonomy" id="1859457"/>
    <lineage>
        <taxon>Bacteria</taxon>
        <taxon>Pseudomonadati</taxon>
        <taxon>Pseudomonadota</taxon>
        <taxon>Gammaproteobacteria</taxon>
        <taxon>Alteromonadales</taxon>
        <taxon>Pseudoalteromonadaceae</taxon>
        <taxon>Pseudoalteromonas</taxon>
    </lineage>
</organism>
<evidence type="ECO:0000259" key="1">
    <source>
        <dbReference type="Pfam" id="PF12571"/>
    </source>
</evidence>
<sequence length="186" mass="20383">MSALTLQFTQAGLDALLSATQRGFKGKISHMAFGDAAYTPSKTQTALKGEKERVAIVDTDYSDGESSSLKIAAKFDAPLEYAIREIGVFIESPDYSGEGEPELILLGVYSQENTTLGYRTPDVKVLQWLTLSLAQIPSDSVEVKVGVDNLNIIVDRELADMALVQLNTMQRQIEQELRLVALEQAQ</sequence>
<reference evidence="2 3" key="1">
    <citation type="submission" date="2016-09" db="EMBL/GenBank/DDBJ databases">
        <title>Pseudoalteromonas amylolytica sp. nov., isolated from the surface seawater.</title>
        <authorList>
            <person name="Wu Y.-H."/>
            <person name="Cheng H."/>
            <person name="Jin X.-B."/>
            <person name="Wang C.-S."/>
            <person name="Xu X.-W."/>
        </authorList>
    </citation>
    <scope>NUCLEOTIDE SEQUENCE [LARGE SCALE GENOMIC DNA]</scope>
    <source>
        <strain evidence="2 3">JW1</strain>
    </source>
</reference>
<dbReference type="AlphaFoldDB" id="A0A1S1MVZ7"/>
<dbReference type="InterPro" id="IPR022225">
    <property type="entry name" value="Phage_tail_fibre_N"/>
</dbReference>
<feature type="domain" description="Phage tail fibre protein N-terminal" evidence="1">
    <location>
        <begin position="6"/>
        <end position="90"/>
    </location>
</feature>
<protein>
    <submittedName>
        <fullName evidence="2">Phage tail protein</fullName>
    </submittedName>
</protein>
<gene>
    <name evidence="2" type="ORF">BET10_10635</name>
</gene>
<dbReference type="RefSeq" id="WP_070985056.1">
    <property type="nucleotide sequence ID" value="NZ_MKJU01000025.1"/>
</dbReference>
<evidence type="ECO:0000313" key="3">
    <source>
        <dbReference type="Proteomes" id="UP000179786"/>
    </source>
</evidence>
<dbReference type="STRING" id="1859457.BET10_10635"/>
<dbReference type="Proteomes" id="UP000179786">
    <property type="component" value="Unassembled WGS sequence"/>
</dbReference>
<dbReference type="EMBL" id="MKJU01000025">
    <property type="protein sequence ID" value="OHU91277.1"/>
    <property type="molecule type" value="Genomic_DNA"/>
</dbReference>
<comment type="caution">
    <text evidence="2">The sequence shown here is derived from an EMBL/GenBank/DDBJ whole genome shotgun (WGS) entry which is preliminary data.</text>
</comment>
<name>A0A1S1MVZ7_9GAMM</name>